<feature type="DNA-binding region" description="Homeobox" evidence="2">
    <location>
        <begin position="184"/>
        <end position="248"/>
    </location>
</feature>
<dbReference type="Gene3D" id="1.10.10.60">
    <property type="entry name" value="Homeodomain-like"/>
    <property type="match status" value="1"/>
</dbReference>
<keyword evidence="2 3" id="KW-0238">DNA-binding</keyword>
<feature type="compositionally biased region" description="Basic and acidic residues" evidence="4">
    <location>
        <begin position="265"/>
        <end position="276"/>
    </location>
</feature>
<evidence type="ECO:0000313" key="7">
    <source>
        <dbReference type="EMBL" id="KAF9683250.1"/>
    </source>
</evidence>
<feature type="transmembrane region" description="Helical" evidence="5">
    <location>
        <begin position="145"/>
        <end position="167"/>
    </location>
</feature>
<evidence type="ECO:0000259" key="6">
    <source>
        <dbReference type="PROSITE" id="PS50071"/>
    </source>
</evidence>
<organism evidence="7 8">
    <name type="scientific">Salix dunnii</name>
    <dbReference type="NCBI Taxonomy" id="1413687"/>
    <lineage>
        <taxon>Eukaryota</taxon>
        <taxon>Viridiplantae</taxon>
        <taxon>Streptophyta</taxon>
        <taxon>Embryophyta</taxon>
        <taxon>Tracheophyta</taxon>
        <taxon>Spermatophyta</taxon>
        <taxon>Magnoliopsida</taxon>
        <taxon>eudicotyledons</taxon>
        <taxon>Gunneridae</taxon>
        <taxon>Pentapetalae</taxon>
        <taxon>rosids</taxon>
        <taxon>fabids</taxon>
        <taxon>Malpighiales</taxon>
        <taxon>Salicaceae</taxon>
        <taxon>Saliceae</taxon>
        <taxon>Salix</taxon>
    </lineage>
</organism>
<dbReference type="InterPro" id="IPR044559">
    <property type="entry name" value="WOX13-like"/>
</dbReference>
<dbReference type="EMBL" id="JADGMS010000005">
    <property type="protein sequence ID" value="KAF9683250.1"/>
    <property type="molecule type" value="Genomic_DNA"/>
</dbReference>
<dbReference type="InterPro" id="IPR009057">
    <property type="entry name" value="Homeodomain-like_sf"/>
</dbReference>
<evidence type="ECO:0000256" key="3">
    <source>
        <dbReference type="RuleBase" id="RU000682"/>
    </source>
</evidence>
<comment type="caution">
    <text evidence="7">The sequence shown here is derived from an EMBL/GenBank/DDBJ whole genome shotgun (WGS) entry which is preliminary data.</text>
</comment>
<dbReference type="AlphaFoldDB" id="A0A835K523"/>
<keyword evidence="5" id="KW-1133">Transmembrane helix</keyword>
<evidence type="ECO:0000313" key="8">
    <source>
        <dbReference type="Proteomes" id="UP000657918"/>
    </source>
</evidence>
<gene>
    <name evidence="7" type="ORF">SADUNF_Sadunf05G0193100</name>
</gene>
<evidence type="ECO:0000256" key="2">
    <source>
        <dbReference type="PROSITE-ProRule" id="PRU00108"/>
    </source>
</evidence>
<accession>A0A835K523</accession>
<dbReference type="PANTHER" id="PTHR46777">
    <property type="entry name" value="WUSCHEL-RELATED HOMEOBOX 13"/>
    <property type="match status" value="1"/>
</dbReference>
<dbReference type="PANTHER" id="PTHR46777:SF13">
    <property type="entry name" value="HOMEOBOX DOMAIN-CONTAINING PROTEIN"/>
    <property type="match status" value="1"/>
</dbReference>
<dbReference type="GO" id="GO:0005634">
    <property type="term" value="C:nucleus"/>
    <property type="evidence" value="ECO:0007669"/>
    <property type="project" value="UniProtKB-SubCell"/>
</dbReference>
<keyword evidence="5" id="KW-0812">Transmembrane</keyword>
<dbReference type="PROSITE" id="PS50071">
    <property type="entry name" value="HOMEOBOX_2"/>
    <property type="match status" value="1"/>
</dbReference>
<dbReference type="GO" id="GO:0003700">
    <property type="term" value="F:DNA-binding transcription factor activity"/>
    <property type="evidence" value="ECO:0007669"/>
    <property type="project" value="InterPro"/>
</dbReference>
<dbReference type="Pfam" id="PF00046">
    <property type="entry name" value="Homeodomain"/>
    <property type="match status" value="1"/>
</dbReference>
<dbReference type="CDD" id="cd00086">
    <property type="entry name" value="homeodomain"/>
    <property type="match status" value="1"/>
</dbReference>
<evidence type="ECO:0000256" key="1">
    <source>
        <dbReference type="ARBA" id="ARBA00004123"/>
    </source>
</evidence>
<keyword evidence="8" id="KW-1185">Reference proteome</keyword>
<dbReference type="Proteomes" id="UP000657918">
    <property type="component" value="Unassembled WGS sequence"/>
</dbReference>
<dbReference type="GO" id="GO:0003677">
    <property type="term" value="F:DNA binding"/>
    <property type="evidence" value="ECO:0007669"/>
    <property type="project" value="UniProtKB-UniRule"/>
</dbReference>
<feature type="region of interest" description="Disordered" evidence="4">
    <location>
        <begin position="245"/>
        <end position="295"/>
    </location>
</feature>
<evidence type="ECO:0000256" key="5">
    <source>
        <dbReference type="SAM" id="Phobius"/>
    </source>
</evidence>
<comment type="subcellular location">
    <subcellularLocation>
        <location evidence="1 2 3">Nucleus</location>
    </subcellularLocation>
</comment>
<keyword evidence="2 3" id="KW-0371">Homeobox</keyword>
<feature type="domain" description="Homeobox" evidence="6">
    <location>
        <begin position="182"/>
        <end position="247"/>
    </location>
</feature>
<dbReference type="OrthoDB" id="6159439at2759"/>
<proteinExistence type="predicted"/>
<reference evidence="7 8" key="1">
    <citation type="submission" date="2020-10" db="EMBL/GenBank/DDBJ databases">
        <title>Plant Genome Project.</title>
        <authorList>
            <person name="Zhang R.-G."/>
        </authorList>
    </citation>
    <scope>NUCLEOTIDE SEQUENCE [LARGE SCALE GENOMIC DNA]</scope>
    <source>
        <strain evidence="7">FAFU-HL-1</strain>
        <tissue evidence="7">Leaf</tissue>
    </source>
</reference>
<keyword evidence="2 3" id="KW-0539">Nucleus</keyword>
<sequence>MKTKIRCIREILDARNPLNHAKMRTSSTFPAFFYPLCCGAEPLFLSCDYFNCTSSSSTSLLCFKSQPGSESVLGKEKERGSIYTKFLLARERFMEDGKFQNGGGLGVKVMTDEQMEMLRKQISVYATICEQLVEMHKALSAQQDFAGASYAMIILCLAIHCLCMRLGNPYFCDPLLSSSVHKIGSRQRWTPKPAQLEILEQIFKQCNATPGRQKIKDITKELAQHGQISETNVYNWFQNRRARSKRKQSATLPNSGESEVETEIESFKEKKTKPEDSQPDEEDATPVSDHMHFHSPDIGIDQFVGKMESPGSCIPYWQMEQYDLFG</sequence>
<keyword evidence="5" id="KW-0472">Membrane</keyword>
<dbReference type="SUPFAM" id="SSF46689">
    <property type="entry name" value="Homeodomain-like"/>
    <property type="match status" value="1"/>
</dbReference>
<evidence type="ECO:0000256" key="4">
    <source>
        <dbReference type="SAM" id="MobiDB-lite"/>
    </source>
</evidence>
<dbReference type="InterPro" id="IPR001356">
    <property type="entry name" value="HD"/>
</dbReference>
<protein>
    <recommendedName>
        <fullName evidence="6">Homeobox domain-containing protein</fullName>
    </recommendedName>
</protein>
<name>A0A835K523_9ROSI</name>
<dbReference type="SMART" id="SM00389">
    <property type="entry name" value="HOX"/>
    <property type="match status" value="1"/>
</dbReference>